<dbReference type="STRING" id="1346286.SAMN05444362_102140"/>
<feature type="chain" id="PRO_5009908045" evidence="8">
    <location>
        <begin position="25"/>
        <end position="1032"/>
    </location>
</feature>
<dbReference type="InterPro" id="IPR008969">
    <property type="entry name" value="CarboxyPept-like_regulatory"/>
</dbReference>
<protein>
    <submittedName>
        <fullName evidence="10">TonB-linked outer membrane protein, SusC/RagA family</fullName>
    </submittedName>
</protein>
<keyword evidence="8" id="KW-0732">Signal</keyword>
<keyword evidence="4 7" id="KW-0812">Transmembrane</keyword>
<evidence type="ECO:0000256" key="3">
    <source>
        <dbReference type="ARBA" id="ARBA00022452"/>
    </source>
</evidence>
<dbReference type="Proteomes" id="UP000184480">
    <property type="component" value="Unassembled WGS sequence"/>
</dbReference>
<dbReference type="Pfam" id="PF13715">
    <property type="entry name" value="CarbopepD_reg_2"/>
    <property type="match status" value="1"/>
</dbReference>
<dbReference type="SUPFAM" id="SSF56935">
    <property type="entry name" value="Porins"/>
    <property type="match status" value="1"/>
</dbReference>
<dbReference type="InterPro" id="IPR039426">
    <property type="entry name" value="TonB-dep_rcpt-like"/>
</dbReference>
<evidence type="ECO:0000256" key="8">
    <source>
        <dbReference type="SAM" id="SignalP"/>
    </source>
</evidence>
<dbReference type="EMBL" id="FQUC01000002">
    <property type="protein sequence ID" value="SHE76798.1"/>
    <property type="molecule type" value="Genomic_DNA"/>
</dbReference>
<feature type="signal peptide" evidence="8">
    <location>
        <begin position="1"/>
        <end position="24"/>
    </location>
</feature>
<comment type="similarity">
    <text evidence="7">Belongs to the TonB-dependent receptor family.</text>
</comment>
<keyword evidence="11" id="KW-1185">Reference proteome</keyword>
<keyword evidence="5 7" id="KW-0472">Membrane</keyword>
<dbReference type="Gene3D" id="2.40.170.20">
    <property type="entry name" value="TonB-dependent receptor, beta-barrel domain"/>
    <property type="match status" value="1"/>
</dbReference>
<dbReference type="InterPro" id="IPR012910">
    <property type="entry name" value="Plug_dom"/>
</dbReference>
<dbReference type="Gene3D" id="2.170.130.10">
    <property type="entry name" value="TonB-dependent receptor, plug domain"/>
    <property type="match status" value="1"/>
</dbReference>
<dbReference type="FunFam" id="2.60.40.1120:FF:000003">
    <property type="entry name" value="Outer membrane protein Omp121"/>
    <property type="match status" value="1"/>
</dbReference>
<evidence type="ECO:0000256" key="4">
    <source>
        <dbReference type="ARBA" id="ARBA00022692"/>
    </source>
</evidence>
<gene>
    <name evidence="10" type="ORF">SAMN05444362_102140</name>
</gene>
<evidence type="ECO:0000313" key="10">
    <source>
        <dbReference type="EMBL" id="SHE76798.1"/>
    </source>
</evidence>
<keyword evidence="6 7" id="KW-0998">Cell outer membrane</keyword>
<organism evidence="10 11">
    <name type="scientific">Dysgonomonas macrotermitis</name>
    <dbReference type="NCBI Taxonomy" id="1346286"/>
    <lineage>
        <taxon>Bacteria</taxon>
        <taxon>Pseudomonadati</taxon>
        <taxon>Bacteroidota</taxon>
        <taxon>Bacteroidia</taxon>
        <taxon>Bacteroidales</taxon>
        <taxon>Dysgonomonadaceae</taxon>
        <taxon>Dysgonomonas</taxon>
    </lineage>
</organism>
<evidence type="ECO:0000256" key="1">
    <source>
        <dbReference type="ARBA" id="ARBA00004571"/>
    </source>
</evidence>
<dbReference type="AlphaFoldDB" id="A0A1M4W6B5"/>
<dbReference type="InterPro" id="IPR023997">
    <property type="entry name" value="TonB-dep_OMP_SusC/RagA_CS"/>
</dbReference>
<sequence>MKLENLFRICCILLFALLSNSVYAQQTQYSGVLTEDDGTPLIGVAVVVKNTTNGTVTDLDGNFSINAKSGDYLVFSYIGYETLEIKLTNNTTIKASMKSQSTYLDELVVVGYGQMKKSDLTAAISSVKSSDLVKTSITSIDQGLQGRAAGVVITNTSGQPGAATSIRVRGTSSVMGTNEPLYVIDGIPIIDGGATSGAMNTPSLNPMASINPNDVESIEVLKDASSTAIYGARGANGVILVTTKRGSKGKVRTSINVYYGLQTVAKTMDMLNAEQLAILGNEAADNANIDRKLIYAGLNNLRKQSTDWQKEIFRTAPIQNYELGFSGGGDKSAYFLSANFFSQDGIIIGSDYKKGGLRFNLDQELSSRVKVGNTMNISYSQSNGVVTNYESAIASSITSWALEMNPGLPVKNPDGSYVYENNTSKPAVGNPVQDANTYKQLNKALRLTGNMYADIMIIKGLNFKSTIGIDYFNTKDQSFAPSNIKRGEASEGIATVGQADGYTWVWENTLSYNKIFKEKHNVNAVAGITAQQYELSPVTVSRSGIDDDRLGYYSIQEGKKIQVASTGYSSWQMLSYLARVNYGYDSRYLITLTGRIDGSSKFGLNHKYGFFPSTAVAWRVSEEAFMKNQNSIDNLKLRVSYGLVGNEGIAPYSSQGLLSGTEAYIWTNEIIKGQEPWALGNQDLKWETTAQFDAGFDIGILKGRYSLSADFYLKKTDDLLLNVPVEYHMGYTGSMQNVGTLENKGFDFTFNAVPVDNTKFRWDSNLTFGLNRNKITSLPGNEDGIVGSSIMGITDWTKIMVNKPIGTFYGYKTDGIVQTGDDLSKVANFPGKSATYGDRKYVDRDHNNVLNEDDYYELGNANPDFTYGWNNTFTLKLGETKGNVNLNLYLQGVQGNSIANFNTFALESFDGSKNNSTAALNRWTPTNPTNELPRANAQPMTNVFSDHQVEDGSYLRIKDITLSYDFPVNLLKKFSCNSLQVFISAKNLYTFTKYSGYDPEVSRFGSNNLSMGADYGSYPVPRLYMMGLKMNF</sequence>
<dbReference type="NCBIfam" id="TIGR04057">
    <property type="entry name" value="SusC_RagA_signa"/>
    <property type="match status" value="1"/>
</dbReference>
<feature type="domain" description="TonB-dependent receptor plug" evidence="9">
    <location>
        <begin position="117"/>
        <end position="238"/>
    </location>
</feature>
<dbReference type="InterPro" id="IPR036942">
    <property type="entry name" value="Beta-barrel_TonB_sf"/>
</dbReference>
<evidence type="ECO:0000259" key="9">
    <source>
        <dbReference type="Pfam" id="PF07715"/>
    </source>
</evidence>
<accession>A0A1M4W6B5</accession>
<comment type="subcellular location">
    <subcellularLocation>
        <location evidence="1 7">Cell outer membrane</location>
        <topology evidence="1 7">Multi-pass membrane protein</topology>
    </subcellularLocation>
</comment>
<dbReference type="InterPro" id="IPR023996">
    <property type="entry name" value="TonB-dep_OMP_SusC/RagA"/>
</dbReference>
<dbReference type="InterPro" id="IPR037066">
    <property type="entry name" value="Plug_dom_sf"/>
</dbReference>
<dbReference type="SUPFAM" id="SSF49464">
    <property type="entry name" value="Carboxypeptidase regulatory domain-like"/>
    <property type="match status" value="1"/>
</dbReference>
<dbReference type="Pfam" id="PF07715">
    <property type="entry name" value="Plug"/>
    <property type="match status" value="1"/>
</dbReference>
<evidence type="ECO:0000256" key="6">
    <source>
        <dbReference type="ARBA" id="ARBA00023237"/>
    </source>
</evidence>
<dbReference type="RefSeq" id="WP_062176632.1">
    <property type="nucleotide sequence ID" value="NZ_BBXL01000002.1"/>
</dbReference>
<keyword evidence="3 7" id="KW-1134">Transmembrane beta strand</keyword>
<keyword evidence="2 7" id="KW-0813">Transport</keyword>
<evidence type="ECO:0000256" key="5">
    <source>
        <dbReference type="ARBA" id="ARBA00023136"/>
    </source>
</evidence>
<dbReference type="GO" id="GO:0009279">
    <property type="term" value="C:cell outer membrane"/>
    <property type="evidence" value="ECO:0007669"/>
    <property type="project" value="UniProtKB-SubCell"/>
</dbReference>
<dbReference type="OrthoDB" id="9768177at2"/>
<dbReference type="Gene3D" id="2.60.40.1120">
    <property type="entry name" value="Carboxypeptidase-like, regulatory domain"/>
    <property type="match status" value="1"/>
</dbReference>
<reference evidence="11" key="1">
    <citation type="submission" date="2016-11" db="EMBL/GenBank/DDBJ databases">
        <authorList>
            <person name="Varghese N."/>
            <person name="Submissions S."/>
        </authorList>
    </citation>
    <scope>NUCLEOTIDE SEQUENCE [LARGE SCALE GENOMIC DNA]</scope>
    <source>
        <strain evidence="11">DSM 27370</strain>
    </source>
</reference>
<dbReference type="PROSITE" id="PS52016">
    <property type="entry name" value="TONB_DEPENDENT_REC_3"/>
    <property type="match status" value="1"/>
</dbReference>
<evidence type="ECO:0000313" key="11">
    <source>
        <dbReference type="Proteomes" id="UP000184480"/>
    </source>
</evidence>
<evidence type="ECO:0000256" key="7">
    <source>
        <dbReference type="PROSITE-ProRule" id="PRU01360"/>
    </source>
</evidence>
<evidence type="ECO:0000256" key="2">
    <source>
        <dbReference type="ARBA" id="ARBA00022448"/>
    </source>
</evidence>
<proteinExistence type="inferred from homology"/>
<dbReference type="FunFam" id="2.170.130.10:FF:000008">
    <property type="entry name" value="SusC/RagA family TonB-linked outer membrane protein"/>
    <property type="match status" value="1"/>
</dbReference>
<dbReference type="NCBIfam" id="TIGR04056">
    <property type="entry name" value="OMP_RagA_SusC"/>
    <property type="match status" value="1"/>
</dbReference>
<name>A0A1M4W6B5_9BACT</name>